<dbReference type="SUPFAM" id="SSF81383">
    <property type="entry name" value="F-box domain"/>
    <property type="match status" value="1"/>
</dbReference>
<organism evidence="2 3">
    <name type="scientific">Mycena maculata</name>
    <dbReference type="NCBI Taxonomy" id="230809"/>
    <lineage>
        <taxon>Eukaryota</taxon>
        <taxon>Fungi</taxon>
        <taxon>Dikarya</taxon>
        <taxon>Basidiomycota</taxon>
        <taxon>Agaricomycotina</taxon>
        <taxon>Agaricomycetes</taxon>
        <taxon>Agaricomycetidae</taxon>
        <taxon>Agaricales</taxon>
        <taxon>Marasmiineae</taxon>
        <taxon>Mycenaceae</taxon>
        <taxon>Mycena</taxon>
    </lineage>
</organism>
<dbReference type="Pfam" id="PF12937">
    <property type="entry name" value="F-box-like"/>
    <property type="match status" value="1"/>
</dbReference>
<gene>
    <name evidence="2" type="ORF">DFH07DRAFT_852755</name>
</gene>
<protein>
    <recommendedName>
        <fullName evidence="1">F-box domain-containing protein</fullName>
    </recommendedName>
</protein>
<evidence type="ECO:0000313" key="2">
    <source>
        <dbReference type="EMBL" id="KAJ7726429.1"/>
    </source>
</evidence>
<dbReference type="EMBL" id="JARJLG010000219">
    <property type="protein sequence ID" value="KAJ7726429.1"/>
    <property type="molecule type" value="Genomic_DNA"/>
</dbReference>
<keyword evidence="3" id="KW-1185">Reference proteome</keyword>
<feature type="domain" description="F-box" evidence="1">
    <location>
        <begin position="69"/>
        <end position="122"/>
    </location>
</feature>
<accession>A0AAD7HR99</accession>
<comment type="caution">
    <text evidence="2">The sequence shown here is derived from an EMBL/GenBank/DDBJ whole genome shotgun (WGS) entry which is preliminary data.</text>
</comment>
<dbReference type="Proteomes" id="UP001215280">
    <property type="component" value="Unassembled WGS sequence"/>
</dbReference>
<reference evidence="2" key="1">
    <citation type="submission" date="2023-03" db="EMBL/GenBank/DDBJ databases">
        <title>Massive genome expansion in bonnet fungi (Mycena s.s.) driven by repeated elements and novel gene families across ecological guilds.</title>
        <authorList>
            <consortium name="Lawrence Berkeley National Laboratory"/>
            <person name="Harder C.B."/>
            <person name="Miyauchi S."/>
            <person name="Viragh M."/>
            <person name="Kuo A."/>
            <person name="Thoen E."/>
            <person name="Andreopoulos B."/>
            <person name="Lu D."/>
            <person name="Skrede I."/>
            <person name="Drula E."/>
            <person name="Henrissat B."/>
            <person name="Morin E."/>
            <person name="Kohler A."/>
            <person name="Barry K."/>
            <person name="LaButti K."/>
            <person name="Morin E."/>
            <person name="Salamov A."/>
            <person name="Lipzen A."/>
            <person name="Mereny Z."/>
            <person name="Hegedus B."/>
            <person name="Baldrian P."/>
            <person name="Stursova M."/>
            <person name="Weitz H."/>
            <person name="Taylor A."/>
            <person name="Grigoriev I.V."/>
            <person name="Nagy L.G."/>
            <person name="Martin F."/>
            <person name="Kauserud H."/>
        </authorList>
    </citation>
    <scope>NUCLEOTIDE SEQUENCE</scope>
    <source>
        <strain evidence="2">CBHHK188m</strain>
    </source>
</reference>
<dbReference type="Gene3D" id="1.20.1280.50">
    <property type="match status" value="1"/>
</dbReference>
<dbReference type="AlphaFoldDB" id="A0AAD7HR99"/>
<proteinExistence type="predicted"/>
<name>A0AAD7HR99_9AGAR</name>
<evidence type="ECO:0000259" key="1">
    <source>
        <dbReference type="Pfam" id="PF12937"/>
    </source>
</evidence>
<dbReference type="InterPro" id="IPR036047">
    <property type="entry name" value="F-box-like_dom_sf"/>
</dbReference>
<sequence length="527" mass="57477">MDSLRNESSISEESALGLRLLEAEAGLNHLKVVLSELPDPSGDLVSRCEDLESDICSLRISLTVAPHKKLPPELLAEIFLFCSTSPAVLPPKADDPLLALGQVCRAWRELALQVPELWATISVSFTEGANVQRATDIAEQWISRAGTSCPLSITAECTGPYATVACENPDLVSGFVPLVVSHSHRLRHLDIALPFASLAPLFALPRGAFPCLETLALRPLLVLSDMVTPETGSAAWHWPSTSVAFQSVPLLGEVTYNPLPLYKLAELEALSEDVMDRVMTTADVAAHPFFAPPVSLPWAQLGHISFPFTALTADEWCAVLRECPTLSHLEVAIRPLPSQVASEPHSAEHIHLDRLHHLSVSAFSGGGDELLDRLVTPRLTLFVLMGTQFPPASLIAFHVRSGFVLETFIPVVQIPAEDVERLFQHLCDLKTLVILAISTEHFPAAFWERVGRAELLPHLEALLVRPTAEQAPLLVDMIDTRWGAQAEGFAVGFCDVRPAHLEAVNDELRRLEKYAAGGRTVDVLTVC</sequence>
<evidence type="ECO:0000313" key="3">
    <source>
        <dbReference type="Proteomes" id="UP001215280"/>
    </source>
</evidence>
<dbReference type="InterPro" id="IPR001810">
    <property type="entry name" value="F-box_dom"/>
</dbReference>